<dbReference type="KEGG" id="adv:DJ533_16785"/>
<dbReference type="EMBL" id="CP029397">
    <property type="protein sequence ID" value="AWL30101.1"/>
    <property type="molecule type" value="Genomic_DNA"/>
</dbReference>
<evidence type="ECO:0000313" key="2">
    <source>
        <dbReference type="Proteomes" id="UP000245977"/>
    </source>
</evidence>
<dbReference type="Proteomes" id="UP000245977">
    <property type="component" value="Chromosome"/>
</dbReference>
<sequence length="187" mass="21861">MMKVFNYRILIGVLGILLSACQTSDFARVKKAEKKYHDPLNNVVVYCSGAERCEFSRLTNINLIDESTHRIYPDVLKKGYFKLANHDPKNQSLYLTIPASQYEMVIRFYPISQQHAEVFHVIHRFKANQQYTFKMYRKRSENAGSLLNVSAPSPLCVDLLQEKRTIRRFCRPYNVETGLSEYIEQKI</sequence>
<gene>
    <name evidence="1" type="ORF">DJ533_16785</name>
</gene>
<protein>
    <recommendedName>
        <fullName evidence="3">Lipoprotein</fullName>
    </recommendedName>
</protein>
<keyword evidence="2" id="KW-1185">Reference proteome</keyword>
<reference evidence="1" key="1">
    <citation type="submission" date="2019-08" db="EMBL/GenBank/DDBJ databases">
        <title>The complete genome of Acinetobacter defluvii strain WCHAD010030.</title>
        <authorList>
            <person name="Hu Y."/>
            <person name="Qin J."/>
            <person name="Feng Y."/>
            <person name="Zong Z."/>
        </authorList>
    </citation>
    <scope>NUCLEOTIDE SEQUENCE</scope>
    <source>
        <strain evidence="1">WCHA30</strain>
    </source>
</reference>
<dbReference type="PROSITE" id="PS51257">
    <property type="entry name" value="PROKAR_LIPOPROTEIN"/>
    <property type="match status" value="1"/>
</dbReference>
<dbReference type="STRING" id="1871111.GCA_001704615_02532"/>
<organism evidence="1 2">
    <name type="scientific">Acinetobacter defluvii</name>
    <dbReference type="NCBI Taxonomy" id="1871111"/>
    <lineage>
        <taxon>Bacteria</taxon>
        <taxon>Pseudomonadati</taxon>
        <taxon>Pseudomonadota</taxon>
        <taxon>Gammaproteobacteria</taxon>
        <taxon>Moraxellales</taxon>
        <taxon>Moraxellaceae</taxon>
        <taxon>Acinetobacter</taxon>
    </lineage>
</organism>
<dbReference type="RefSeq" id="WP_065993405.1">
    <property type="nucleotide sequence ID" value="NZ_CP029397.2"/>
</dbReference>
<dbReference type="OrthoDB" id="6696509at2"/>
<evidence type="ECO:0000313" key="1">
    <source>
        <dbReference type="EMBL" id="AWL30101.1"/>
    </source>
</evidence>
<name>A0A2S2FGJ0_9GAMM</name>
<dbReference type="AlphaFoldDB" id="A0A2S2FGJ0"/>
<proteinExistence type="predicted"/>
<accession>A0A2S2FGJ0</accession>
<evidence type="ECO:0008006" key="3">
    <source>
        <dbReference type="Google" id="ProtNLM"/>
    </source>
</evidence>